<dbReference type="Proteomes" id="UP000030152">
    <property type="component" value="Unassembled WGS sequence"/>
</dbReference>
<comment type="caution">
    <text evidence="1">The sequence shown here is derived from an EMBL/GenBank/DDBJ whole genome shotgun (WGS) entry which is preliminary data.</text>
</comment>
<dbReference type="STRING" id="1121895.GCA_000378485_03462"/>
<protein>
    <submittedName>
        <fullName evidence="1">Uncharacterized protein</fullName>
    </submittedName>
</protein>
<evidence type="ECO:0000313" key="2">
    <source>
        <dbReference type="Proteomes" id="UP000030152"/>
    </source>
</evidence>
<dbReference type="EMBL" id="JRLX01000020">
    <property type="protein sequence ID" value="KGO85511.1"/>
    <property type="molecule type" value="Genomic_DNA"/>
</dbReference>
<organism evidence="1 2">
    <name type="scientific">Flavobacterium rivuli WB 3.3-2 = DSM 21788</name>
    <dbReference type="NCBI Taxonomy" id="1121895"/>
    <lineage>
        <taxon>Bacteria</taxon>
        <taxon>Pseudomonadati</taxon>
        <taxon>Bacteroidota</taxon>
        <taxon>Flavobacteriia</taxon>
        <taxon>Flavobacteriales</taxon>
        <taxon>Flavobacteriaceae</taxon>
        <taxon>Flavobacterium</taxon>
    </lineage>
</organism>
<evidence type="ECO:0000313" key="1">
    <source>
        <dbReference type="EMBL" id="KGO85511.1"/>
    </source>
</evidence>
<gene>
    <name evidence="1" type="ORF">Q765_15935</name>
</gene>
<proteinExistence type="predicted"/>
<dbReference type="AlphaFoldDB" id="A0A0A2M1L8"/>
<dbReference type="RefSeq" id="WP_020214638.1">
    <property type="nucleotide sequence ID" value="NZ_JRLX01000020.1"/>
</dbReference>
<sequence length="137" mass="15981">MKNFICNVFLISLIVLITNSCSNKIENCDEIELINRWSDFNGGLPSIKVSDKKDIDYICSHLNAITEKEDVMVNYSYGYLEISINNSPRYIEIFFTQNHGVLYRIGIGSFGYDDELTDYIMKMLKIKSRVWRESDRI</sequence>
<name>A0A0A2M1L8_9FLAO</name>
<dbReference type="OrthoDB" id="1264276at2"/>
<accession>A0A0A2M1L8</accession>
<keyword evidence="2" id="KW-1185">Reference proteome</keyword>
<reference evidence="1 2" key="1">
    <citation type="submission" date="2013-09" db="EMBL/GenBank/DDBJ databases">
        <authorList>
            <person name="Zeng Z."/>
            <person name="Chen C."/>
        </authorList>
    </citation>
    <scope>NUCLEOTIDE SEQUENCE [LARGE SCALE GENOMIC DNA]</scope>
    <source>
        <strain evidence="1 2">WB 3.3-2</strain>
    </source>
</reference>